<evidence type="ECO:0000313" key="9">
    <source>
        <dbReference type="Proteomes" id="UP000188597"/>
    </source>
</evidence>
<dbReference type="Pfam" id="PF03717">
    <property type="entry name" value="PBP_dimer"/>
    <property type="match status" value="1"/>
</dbReference>
<gene>
    <name evidence="8" type="ORF">UN64_04500</name>
</gene>
<organism evidence="8 9">
    <name type="scientific">Fictibacillus arsenicus</name>
    <dbReference type="NCBI Taxonomy" id="255247"/>
    <lineage>
        <taxon>Bacteria</taxon>
        <taxon>Bacillati</taxon>
        <taxon>Bacillota</taxon>
        <taxon>Bacilli</taxon>
        <taxon>Bacillales</taxon>
        <taxon>Fictibacillaceae</taxon>
        <taxon>Fictibacillus</taxon>
    </lineage>
</organism>
<dbReference type="Pfam" id="PF05223">
    <property type="entry name" value="MecA_N"/>
    <property type="match status" value="1"/>
</dbReference>
<dbReference type="InterPro" id="IPR036138">
    <property type="entry name" value="PBP_dimer_sf"/>
</dbReference>
<dbReference type="GO" id="GO:0071972">
    <property type="term" value="F:peptidoglycan L,D-transpeptidase activity"/>
    <property type="evidence" value="ECO:0007669"/>
    <property type="project" value="TreeGrafter"/>
</dbReference>
<evidence type="ECO:0000256" key="2">
    <source>
        <dbReference type="ARBA" id="ARBA00007171"/>
    </source>
</evidence>
<comment type="caution">
    <text evidence="8">The sequence shown here is derived from an EMBL/GenBank/DDBJ whole genome shotgun (WGS) entry which is preliminary data.</text>
</comment>
<reference evidence="8 9" key="1">
    <citation type="submission" date="2016-11" db="EMBL/GenBank/DDBJ databases">
        <authorList>
            <person name="Jaros S."/>
            <person name="Januszkiewicz K."/>
            <person name="Wedrychowicz H."/>
        </authorList>
    </citation>
    <scope>NUCLEOTIDE SEQUENCE [LARGE SCALE GENOMIC DNA]</scope>
    <source>
        <strain evidence="8 9">Con a/3</strain>
    </source>
</reference>
<evidence type="ECO:0000259" key="6">
    <source>
        <dbReference type="Pfam" id="PF03717"/>
    </source>
</evidence>
<dbReference type="AlphaFoldDB" id="A0A1V3GCE1"/>
<comment type="subcellular location">
    <subcellularLocation>
        <location evidence="1">Membrane</location>
    </subcellularLocation>
</comment>
<evidence type="ECO:0000259" key="7">
    <source>
        <dbReference type="Pfam" id="PF05223"/>
    </source>
</evidence>
<dbReference type="InterPro" id="IPR050515">
    <property type="entry name" value="Beta-lactam/transpept"/>
</dbReference>
<dbReference type="GO" id="GO:0046677">
    <property type="term" value="P:response to antibiotic"/>
    <property type="evidence" value="ECO:0007669"/>
    <property type="project" value="InterPro"/>
</dbReference>
<dbReference type="InterPro" id="IPR005311">
    <property type="entry name" value="PBP_dimer"/>
</dbReference>
<evidence type="ECO:0000256" key="3">
    <source>
        <dbReference type="ARBA" id="ARBA00023136"/>
    </source>
</evidence>
<keyword evidence="4" id="KW-0732">Signal</keyword>
<dbReference type="SUPFAM" id="SSF56519">
    <property type="entry name" value="Penicillin binding protein dimerisation domain"/>
    <property type="match status" value="1"/>
</dbReference>
<dbReference type="InterPro" id="IPR001460">
    <property type="entry name" value="PCN-bd_Tpept"/>
</dbReference>
<proteinExistence type="inferred from homology"/>
<dbReference type="GO" id="GO:0071555">
    <property type="term" value="P:cell wall organization"/>
    <property type="evidence" value="ECO:0007669"/>
    <property type="project" value="TreeGrafter"/>
</dbReference>
<dbReference type="Gene3D" id="3.90.1310.10">
    <property type="entry name" value="Penicillin-binding protein 2a (Domain 2)"/>
    <property type="match status" value="1"/>
</dbReference>
<keyword evidence="3" id="KW-0472">Membrane</keyword>
<dbReference type="InterPro" id="IPR012338">
    <property type="entry name" value="Beta-lactam/transpept-like"/>
</dbReference>
<dbReference type="Gene3D" id="3.10.450.100">
    <property type="entry name" value="NTF2-like, domain 1"/>
    <property type="match status" value="1"/>
</dbReference>
<dbReference type="PANTHER" id="PTHR30627:SF25">
    <property type="entry name" value="PENICILLIN-BINDING PROTEIN 3"/>
    <property type="match status" value="1"/>
</dbReference>
<dbReference type="GO" id="GO:0008658">
    <property type="term" value="F:penicillin binding"/>
    <property type="evidence" value="ECO:0007669"/>
    <property type="project" value="InterPro"/>
</dbReference>
<evidence type="ECO:0000259" key="5">
    <source>
        <dbReference type="Pfam" id="PF00905"/>
    </source>
</evidence>
<dbReference type="Proteomes" id="UP000188597">
    <property type="component" value="Unassembled WGS sequence"/>
</dbReference>
<dbReference type="InterPro" id="IPR007887">
    <property type="entry name" value="MecA_N"/>
</dbReference>
<feature type="domain" description="Penicillin-binding protein transpeptidase" evidence="5">
    <location>
        <begin position="365"/>
        <end position="671"/>
    </location>
</feature>
<dbReference type="InterPro" id="IPR032710">
    <property type="entry name" value="NTF2-like_dom_sf"/>
</dbReference>
<dbReference type="Gene3D" id="3.40.710.10">
    <property type="entry name" value="DD-peptidase/beta-lactamase superfamily"/>
    <property type="match status" value="1"/>
</dbReference>
<accession>A0A1V3GCE1</accession>
<evidence type="ECO:0000313" key="8">
    <source>
        <dbReference type="EMBL" id="OOE14458.1"/>
    </source>
</evidence>
<feature type="chain" id="PRO_5038850917" evidence="4">
    <location>
        <begin position="27"/>
        <end position="677"/>
    </location>
</feature>
<evidence type="ECO:0000256" key="4">
    <source>
        <dbReference type="SAM" id="SignalP"/>
    </source>
</evidence>
<dbReference type="Pfam" id="PF00905">
    <property type="entry name" value="Transpeptidase"/>
    <property type="match status" value="1"/>
</dbReference>
<feature type="signal peptide" evidence="4">
    <location>
        <begin position="1"/>
        <end position="26"/>
    </location>
</feature>
<feature type="domain" description="Penicillin-binding protein dimerisation" evidence="6">
    <location>
        <begin position="161"/>
        <end position="316"/>
    </location>
</feature>
<name>A0A1V3GCE1_9BACL</name>
<dbReference type="GO" id="GO:0005886">
    <property type="term" value="C:plasma membrane"/>
    <property type="evidence" value="ECO:0007669"/>
    <property type="project" value="TreeGrafter"/>
</dbReference>
<dbReference type="EMBL" id="MQMF01000001">
    <property type="protein sequence ID" value="OOE14458.1"/>
    <property type="molecule type" value="Genomic_DNA"/>
</dbReference>
<protein>
    <submittedName>
        <fullName evidence="8">Uncharacterized protein</fullName>
    </submittedName>
</protein>
<comment type="similarity">
    <text evidence="2">Belongs to the transpeptidase family.</text>
</comment>
<dbReference type="SUPFAM" id="SSF54427">
    <property type="entry name" value="NTF2-like"/>
    <property type="match status" value="1"/>
</dbReference>
<evidence type="ECO:0000256" key="1">
    <source>
        <dbReference type="ARBA" id="ARBA00004370"/>
    </source>
</evidence>
<dbReference type="GO" id="GO:0009252">
    <property type="term" value="P:peptidoglycan biosynthetic process"/>
    <property type="evidence" value="ECO:0007669"/>
    <property type="project" value="UniProtKB-UniPathway"/>
</dbReference>
<feature type="domain" description="NTF2-like N-terminal transpeptidase" evidence="7">
    <location>
        <begin position="32"/>
        <end position="154"/>
    </location>
</feature>
<dbReference type="GO" id="GO:0009002">
    <property type="term" value="F:serine-type D-Ala-D-Ala carboxypeptidase activity"/>
    <property type="evidence" value="ECO:0007669"/>
    <property type="project" value="UniProtKB-EC"/>
</dbReference>
<dbReference type="Gene3D" id="3.30.1390.30">
    <property type="entry name" value="Penicillin-binding protein 2a, domain 3"/>
    <property type="match status" value="1"/>
</dbReference>
<dbReference type="PANTHER" id="PTHR30627">
    <property type="entry name" value="PEPTIDOGLYCAN D,D-TRANSPEPTIDASE"/>
    <property type="match status" value="1"/>
</dbReference>
<dbReference type="SUPFAM" id="SSF56601">
    <property type="entry name" value="beta-lactamase/transpeptidase-like"/>
    <property type="match status" value="1"/>
</dbReference>
<dbReference type="UniPathway" id="UPA00219"/>
<sequence length="677" mass="75228">MEGDLFLKNLCKIMLLAMFCFTLLVACSEPPKPEDALKKYAASWQKQDFESMYEMLDSESKKKITKDDFVKRYKDIYSGIEAKNLAVETKTSKEKKEEESEKASLAYSVKMDTIAGPIEYTHKINMNLEESEDKEAWKVQWNASNIFPKMEEGDRISASTLSPKRGAILDREGNPLAFNGTAYEVTIVPQELPEDPSETIEPLAKIIGMTPEEIQKKLDQPWVKPHYGVPIKKMETDNPKIHDAVELEGVKSPKKETRIYPLKEAAAHLTGYIGQVNADDLKRLKGKGYTAQDWVGKAGLEQVYEEQLRGTPGGIIKILTKEKEEKAVLAEKEVVNGEDVKTTIDSSVQRSIYAQLKGDVGTSSAIHPKTGEVFALVNSPSYNPNEYTLGISNETKNKLENDSKKPKLNRFIYTYAPGSTLKPLTAAIGLENGTLDPNDVMKVNGKTWKKSESWGNYHVTRVSAVPSVNLEKALIYSDNIYFAQKALDLGQEKFVSGLKEFGLGEDMPVGYPFTASTIGEKGMTEIQLADSGYGQGKIQMSALHLGISYTPFLNEGNLLAPKLDQAKEDSTIWKENVISPETAKIIRDDLTKVVTSTNGTAHEAYMPKLPLAGKTGTAELKKSKDDKNGMELGWFVAYNTEDPSLLVTMMIEDVKGRGGSHYLVPKVKKVFQESLIQ</sequence>
<dbReference type="OrthoDB" id="9766847at2"/>